<dbReference type="AlphaFoldDB" id="A0A9W6ISG6"/>
<evidence type="ECO:0000256" key="1">
    <source>
        <dbReference type="ARBA" id="ARBA00004496"/>
    </source>
</evidence>
<sequence>MTEARDEAERTRRAELVLKLRSRGVRDMRLLRAIEMIPRTLFVRAEHADVAYADRALPIACGQTLESPFQIAATTEALGVGEADVVLEIGCGTGYQTAILASLANRVVAIDRWRGLVEAAEKRLERLGGAPNVAFVAADGLQGRAPEAPFDRILISGAVIAPPSALLNQLKPGGVMLAPIGQGARLRLTRFRKGANGEVDDSLVAFVRASPMTPGMAAAL</sequence>
<dbReference type="Proteomes" id="UP000758856">
    <property type="component" value="Unassembled WGS sequence"/>
</dbReference>
<evidence type="ECO:0000313" key="13">
    <source>
        <dbReference type="EMBL" id="MBM7850403.1"/>
    </source>
</evidence>
<gene>
    <name evidence="12" type="primary">pcm_1</name>
    <name evidence="12" type="ORF">GCM10008170_17150</name>
    <name evidence="13" type="ORF">JOD31_000615</name>
</gene>
<proteinExistence type="inferred from homology"/>
<reference evidence="13 14" key="2">
    <citation type="submission" date="2021-01" db="EMBL/GenBank/DDBJ databases">
        <title>Genomic Encyclopedia of Type Strains, Phase IV (KMG-IV): sequencing the most valuable type-strain genomes for metagenomic binning, comparative biology and taxonomic classification.</title>
        <authorList>
            <person name="Goeker M."/>
        </authorList>
    </citation>
    <scope>NUCLEOTIDE SEQUENCE [LARGE SCALE GENOMIC DNA]</scope>
    <source>
        <strain evidence="13 14">DSM 6130</strain>
    </source>
</reference>
<comment type="subcellular location">
    <subcellularLocation>
        <location evidence="1">Cytoplasm</location>
    </subcellularLocation>
</comment>
<evidence type="ECO:0000256" key="9">
    <source>
        <dbReference type="ARBA" id="ARBA00030757"/>
    </source>
</evidence>
<dbReference type="RefSeq" id="WP_204948833.1">
    <property type="nucleotide sequence ID" value="NZ_BSFF01000002.1"/>
</dbReference>
<evidence type="ECO:0000256" key="4">
    <source>
        <dbReference type="ARBA" id="ARBA00013346"/>
    </source>
</evidence>
<dbReference type="CDD" id="cd02440">
    <property type="entry name" value="AdoMet_MTases"/>
    <property type="match status" value="1"/>
</dbReference>
<dbReference type="PANTHER" id="PTHR11579:SF0">
    <property type="entry name" value="PROTEIN-L-ISOASPARTATE(D-ASPARTATE) O-METHYLTRANSFERASE"/>
    <property type="match status" value="1"/>
</dbReference>
<evidence type="ECO:0000256" key="3">
    <source>
        <dbReference type="ARBA" id="ARBA00011890"/>
    </source>
</evidence>
<dbReference type="InterPro" id="IPR000682">
    <property type="entry name" value="PCMT"/>
</dbReference>
<keyword evidence="5" id="KW-0963">Cytoplasm</keyword>
<evidence type="ECO:0000256" key="2">
    <source>
        <dbReference type="ARBA" id="ARBA00005369"/>
    </source>
</evidence>
<dbReference type="NCBIfam" id="NF001453">
    <property type="entry name" value="PRK00312.1"/>
    <property type="match status" value="1"/>
</dbReference>
<dbReference type="Gene3D" id="3.40.50.150">
    <property type="entry name" value="Vaccinia Virus protein VP39"/>
    <property type="match status" value="1"/>
</dbReference>
<keyword evidence="8" id="KW-0949">S-adenosyl-L-methionine</keyword>
<dbReference type="GO" id="GO:0032259">
    <property type="term" value="P:methylation"/>
    <property type="evidence" value="ECO:0007669"/>
    <property type="project" value="UniProtKB-KW"/>
</dbReference>
<evidence type="ECO:0000256" key="8">
    <source>
        <dbReference type="ARBA" id="ARBA00022691"/>
    </source>
</evidence>
<comment type="caution">
    <text evidence="12">The sequence shown here is derived from an EMBL/GenBank/DDBJ whole genome shotgun (WGS) entry which is preliminary data.</text>
</comment>
<dbReference type="GO" id="GO:0005737">
    <property type="term" value="C:cytoplasm"/>
    <property type="evidence" value="ECO:0007669"/>
    <property type="project" value="UniProtKB-SubCell"/>
</dbReference>
<dbReference type="GO" id="GO:0004719">
    <property type="term" value="F:protein-L-isoaspartate (D-aspartate) O-methyltransferase activity"/>
    <property type="evidence" value="ECO:0007669"/>
    <property type="project" value="UniProtKB-EC"/>
</dbReference>
<evidence type="ECO:0000256" key="7">
    <source>
        <dbReference type="ARBA" id="ARBA00022679"/>
    </source>
</evidence>
<organism evidence="12 15">
    <name type="scientific">Methylopila capsulata</name>
    <dbReference type="NCBI Taxonomy" id="61654"/>
    <lineage>
        <taxon>Bacteria</taxon>
        <taxon>Pseudomonadati</taxon>
        <taxon>Pseudomonadota</taxon>
        <taxon>Alphaproteobacteria</taxon>
        <taxon>Hyphomicrobiales</taxon>
        <taxon>Methylopilaceae</taxon>
        <taxon>Methylopila</taxon>
    </lineage>
</organism>
<evidence type="ECO:0000313" key="15">
    <source>
        <dbReference type="Proteomes" id="UP001143400"/>
    </source>
</evidence>
<reference evidence="12" key="3">
    <citation type="submission" date="2023-01" db="EMBL/GenBank/DDBJ databases">
        <authorList>
            <person name="Sun Q."/>
            <person name="Evtushenko L."/>
        </authorList>
    </citation>
    <scope>NUCLEOTIDE SEQUENCE</scope>
    <source>
        <strain evidence="12">VKM B-1606</strain>
    </source>
</reference>
<dbReference type="EC" id="2.1.1.77" evidence="3"/>
<keyword evidence="14" id="KW-1185">Reference proteome</keyword>
<dbReference type="SUPFAM" id="SSF53335">
    <property type="entry name" value="S-adenosyl-L-methionine-dependent methyltransferases"/>
    <property type="match status" value="1"/>
</dbReference>
<keyword evidence="6 13" id="KW-0489">Methyltransferase</keyword>
<evidence type="ECO:0000256" key="6">
    <source>
        <dbReference type="ARBA" id="ARBA00022603"/>
    </source>
</evidence>
<keyword evidence="7 13" id="KW-0808">Transferase</keyword>
<protein>
    <recommendedName>
        <fullName evidence="4">Protein-L-isoaspartate O-methyltransferase</fullName>
        <ecNumber evidence="3">2.1.1.77</ecNumber>
    </recommendedName>
    <alternativeName>
        <fullName evidence="11">L-isoaspartyl protein carboxyl methyltransferase</fullName>
    </alternativeName>
    <alternativeName>
        <fullName evidence="9">Protein L-isoaspartyl methyltransferase</fullName>
    </alternativeName>
    <alternativeName>
        <fullName evidence="10">Protein-beta-aspartate methyltransferase</fullName>
    </alternativeName>
</protein>
<dbReference type="PANTHER" id="PTHR11579">
    <property type="entry name" value="PROTEIN-L-ISOASPARTATE O-METHYLTRANSFERASE"/>
    <property type="match status" value="1"/>
</dbReference>
<dbReference type="InterPro" id="IPR029063">
    <property type="entry name" value="SAM-dependent_MTases_sf"/>
</dbReference>
<evidence type="ECO:0000313" key="14">
    <source>
        <dbReference type="Proteomes" id="UP000758856"/>
    </source>
</evidence>
<accession>A0A9W6ISG6</accession>
<dbReference type="Pfam" id="PF01135">
    <property type="entry name" value="PCMT"/>
    <property type="match status" value="1"/>
</dbReference>
<dbReference type="EMBL" id="BSFF01000002">
    <property type="protein sequence ID" value="GLK55696.1"/>
    <property type="molecule type" value="Genomic_DNA"/>
</dbReference>
<evidence type="ECO:0000256" key="5">
    <source>
        <dbReference type="ARBA" id="ARBA00022490"/>
    </source>
</evidence>
<reference evidence="12" key="1">
    <citation type="journal article" date="2014" name="Int. J. Syst. Evol. Microbiol.">
        <title>Complete genome sequence of Corynebacterium casei LMG S-19264T (=DSM 44701T), isolated from a smear-ripened cheese.</title>
        <authorList>
            <consortium name="US DOE Joint Genome Institute (JGI-PGF)"/>
            <person name="Walter F."/>
            <person name="Albersmeier A."/>
            <person name="Kalinowski J."/>
            <person name="Ruckert C."/>
        </authorList>
    </citation>
    <scope>NUCLEOTIDE SEQUENCE</scope>
    <source>
        <strain evidence="12">VKM B-1606</strain>
    </source>
</reference>
<evidence type="ECO:0000313" key="12">
    <source>
        <dbReference type="EMBL" id="GLK55696.1"/>
    </source>
</evidence>
<evidence type="ECO:0000256" key="11">
    <source>
        <dbReference type="ARBA" id="ARBA00031350"/>
    </source>
</evidence>
<dbReference type="Proteomes" id="UP001143400">
    <property type="component" value="Unassembled WGS sequence"/>
</dbReference>
<comment type="similarity">
    <text evidence="2">Belongs to the methyltransferase superfamily. L-isoaspartyl/D-aspartyl protein methyltransferase family.</text>
</comment>
<evidence type="ECO:0000256" key="10">
    <source>
        <dbReference type="ARBA" id="ARBA00031323"/>
    </source>
</evidence>
<dbReference type="EMBL" id="JAFBCY010000001">
    <property type="protein sequence ID" value="MBM7850403.1"/>
    <property type="molecule type" value="Genomic_DNA"/>
</dbReference>
<name>A0A9W6ISG6_9HYPH</name>